<keyword evidence="1" id="KW-1133">Transmembrane helix</keyword>
<dbReference type="EMBL" id="CAJNOI010000772">
    <property type="protein sequence ID" value="CAF1342888.1"/>
    <property type="molecule type" value="Genomic_DNA"/>
</dbReference>
<dbReference type="EMBL" id="CAJOBB010001771">
    <property type="protein sequence ID" value="CAF3901136.1"/>
    <property type="molecule type" value="Genomic_DNA"/>
</dbReference>
<evidence type="ECO:0000313" key="4">
    <source>
        <dbReference type="EMBL" id="CAF1439521.1"/>
    </source>
</evidence>
<dbReference type="Proteomes" id="UP000663868">
    <property type="component" value="Unassembled WGS sequence"/>
</dbReference>
<evidence type="ECO:0000313" key="8">
    <source>
        <dbReference type="EMBL" id="CAF3829708.1"/>
    </source>
</evidence>
<evidence type="ECO:0000313" key="11">
    <source>
        <dbReference type="Proteomes" id="UP000663877"/>
    </source>
</evidence>
<dbReference type="EMBL" id="CAJNOE010001641">
    <property type="protein sequence ID" value="CAF1439853.1"/>
    <property type="molecule type" value="Genomic_DNA"/>
</dbReference>
<dbReference type="OrthoDB" id="10003988at2759"/>
<evidence type="ECO:0000313" key="3">
    <source>
        <dbReference type="EMBL" id="CAF1383317.1"/>
    </source>
</evidence>
<name>A0A815JR05_9BILA</name>
<dbReference type="Proteomes" id="UP000663877">
    <property type="component" value="Unassembled WGS sequence"/>
</dbReference>
<proteinExistence type="predicted"/>
<organism evidence="3 11">
    <name type="scientific">Adineta steineri</name>
    <dbReference type="NCBI Taxonomy" id="433720"/>
    <lineage>
        <taxon>Eukaryota</taxon>
        <taxon>Metazoa</taxon>
        <taxon>Spiralia</taxon>
        <taxon>Gnathifera</taxon>
        <taxon>Rotifera</taxon>
        <taxon>Eurotatoria</taxon>
        <taxon>Bdelloidea</taxon>
        <taxon>Adinetida</taxon>
        <taxon>Adinetidae</taxon>
        <taxon>Adineta</taxon>
    </lineage>
</organism>
<dbReference type="Proteomes" id="UP000663832">
    <property type="component" value="Unassembled WGS sequence"/>
</dbReference>
<gene>
    <name evidence="2" type="ORF">BJG266_LOCUS34516</name>
    <name evidence="3" type="ORF">BJG266_LOCUS36697</name>
    <name evidence="5" type="ORF">IZO911_LOCUS41736</name>
    <name evidence="4" type="ORF">JYZ213_LOCUS40039</name>
    <name evidence="9" type="ORF">KXQ929_LOCUS22823</name>
    <name evidence="8" type="ORF">OXD698_LOCUS19978</name>
    <name evidence="6" type="ORF">QVE165_LOCUS51601</name>
    <name evidence="7" type="ORF">QVE165_LOCUS53686</name>
</gene>
<keyword evidence="10" id="KW-1185">Reference proteome</keyword>
<keyword evidence="1" id="KW-0812">Transmembrane</keyword>
<evidence type="ECO:0000313" key="7">
    <source>
        <dbReference type="EMBL" id="CAF1608389.1"/>
    </source>
</evidence>
<dbReference type="EMBL" id="CAJNOM010001130">
    <property type="protein sequence ID" value="CAF1593766.1"/>
    <property type="molecule type" value="Genomic_DNA"/>
</dbReference>
<evidence type="ECO:0000256" key="1">
    <source>
        <dbReference type="SAM" id="Phobius"/>
    </source>
</evidence>
<comment type="caution">
    <text evidence="3">The sequence shown here is derived from an EMBL/GenBank/DDBJ whole genome shotgun (WGS) entry which is preliminary data.</text>
</comment>
<evidence type="ECO:0000313" key="10">
    <source>
        <dbReference type="Proteomes" id="UP000663832"/>
    </source>
</evidence>
<keyword evidence="1" id="KW-0472">Membrane</keyword>
<dbReference type="Proteomes" id="UP000663860">
    <property type="component" value="Unassembled WGS sequence"/>
</dbReference>
<dbReference type="EMBL" id="CAJNOG010001396">
    <property type="protein sequence ID" value="CAF1439521.1"/>
    <property type="molecule type" value="Genomic_DNA"/>
</dbReference>
<dbReference type="Proteomes" id="UP000663845">
    <property type="component" value="Unassembled WGS sequence"/>
</dbReference>
<protein>
    <submittedName>
        <fullName evidence="3">Uncharacterized protein</fullName>
    </submittedName>
</protein>
<evidence type="ECO:0000313" key="2">
    <source>
        <dbReference type="EMBL" id="CAF1342888.1"/>
    </source>
</evidence>
<dbReference type="EMBL" id="CAJNOM010001450">
    <property type="protein sequence ID" value="CAF1608389.1"/>
    <property type="molecule type" value="Genomic_DNA"/>
</dbReference>
<dbReference type="EMBL" id="CAJOAZ010001562">
    <property type="protein sequence ID" value="CAF3829708.1"/>
    <property type="molecule type" value="Genomic_DNA"/>
</dbReference>
<dbReference type="Proteomes" id="UP000663844">
    <property type="component" value="Unassembled WGS sequence"/>
</dbReference>
<evidence type="ECO:0000313" key="9">
    <source>
        <dbReference type="EMBL" id="CAF3901136.1"/>
    </source>
</evidence>
<feature type="transmembrane region" description="Helical" evidence="1">
    <location>
        <begin position="6"/>
        <end position="31"/>
    </location>
</feature>
<reference evidence="3" key="1">
    <citation type="submission" date="2021-02" db="EMBL/GenBank/DDBJ databases">
        <authorList>
            <person name="Nowell W R."/>
        </authorList>
    </citation>
    <scope>NUCLEOTIDE SEQUENCE</scope>
</reference>
<evidence type="ECO:0000313" key="6">
    <source>
        <dbReference type="EMBL" id="CAF1593766.1"/>
    </source>
</evidence>
<dbReference type="EMBL" id="CAJNOI010001108">
    <property type="protein sequence ID" value="CAF1383317.1"/>
    <property type="molecule type" value="Genomic_DNA"/>
</dbReference>
<dbReference type="AlphaFoldDB" id="A0A815JR05"/>
<evidence type="ECO:0000313" key="5">
    <source>
        <dbReference type="EMBL" id="CAF1439853.1"/>
    </source>
</evidence>
<sequence length="104" mass="12213">MLTDEWLILAYIMIFTSVILCGFLPMTFRLVNARRRFHRYDLERQAIEYSCPHAFLTSESIYSDVQLDISDLHNDTHLDFQRIDSNEQSITPVTELPFIDDSPV</sequence>
<accession>A0A815JR05</accession>